<comment type="caution">
    <text evidence="2">The sequence shown here is derived from an EMBL/GenBank/DDBJ whole genome shotgun (WGS) entry which is preliminary data.</text>
</comment>
<name>A0A0F9CCJ0_9ZZZZ</name>
<feature type="region of interest" description="Disordered" evidence="1">
    <location>
        <begin position="25"/>
        <end position="64"/>
    </location>
</feature>
<dbReference type="EMBL" id="LAZR01047346">
    <property type="protein sequence ID" value="KKK94431.1"/>
    <property type="molecule type" value="Genomic_DNA"/>
</dbReference>
<gene>
    <name evidence="2" type="ORF">LCGC14_2682920</name>
</gene>
<feature type="non-terminal residue" evidence="2">
    <location>
        <position position="1"/>
    </location>
</feature>
<accession>A0A0F9CCJ0</accession>
<proteinExistence type="predicted"/>
<evidence type="ECO:0000256" key="1">
    <source>
        <dbReference type="SAM" id="MobiDB-lite"/>
    </source>
</evidence>
<dbReference type="AlphaFoldDB" id="A0A0F9CCJ0"/>
<protein>
    <submittedName>
        <fullName evidence="2">Uncharacterized protein</fullName>
    </submittedName>
</protein>
<evidence type="ECO:0000313" key="2">
    <source>
        <dbReference type="EMBL" id="KKK94431.1"/>
    </source>
</evidence>
<reference evidence="2" key="1">
    <citation type="journal article" date="2015" name="Nature">
        <title>Complex archaea that bridge the gap between prokaryotes and eukaryotes.</title>
        <authorList>
            <person name="Spang A."/>
            <person name="Saw J.H."/>
            <person name="Jorgensen S.L."/>
            <person name="Zaremba-Niedzwiedzka K."/>
            <person name="Martijn J."/>
            <person name="Lind A.E."/>
            <person name="van Eijk R."/>
            <person name="Schleper C."/>
            <person name="Guy L."/>
            <person name="Ettema T.J."/>
        </authorList>
    </citation>
    <scope>NUCLEOTIDE SEQUENCE</scope>
</reference>
<organism evidence="2">
    <name type="scientific">marine sediment metagenome</name>
    <dbReference type="NCBI Taxonomy" id="412755"/>
    <lineage>
        <taxon>unclassified sequences</taxon>
        <taxon>metagenomes</taxon>
        <taxon>ecological metagenomes</taxon>
    </lineage>
</organism>
<feature type="compositionally biased region" description="Basic residues" evidence="1">
    <location>
        <begin position="33"/>
        <end position="43"/>
    </location>
</feature>
<sequence length="64" mass="7181">LLNMAKEAKPTNTYTKERLEKETAGVFGTGRFGRARFDRRRNTPAKEALPSNSQTKEALPSKIT</sequence>